<name>A0A841GU85_9BACT</name>
<evidence type="ECO:0000313" key="2">
    <source>
        <dbReference type="Proteomes" id="UP000582837"/>
    </source>
</evidence>
<keyword evidence="2" id="KW-1185">Reference proteome</keyword>
<organism evidence="1 2">
    <name type="scientific">Longimicrobium terrae</name>
    <dbReference type="NCBI Taxonomy" id="1639882"/>
    <lineage>
        <taxon>Bacteria</taxon>
        <taxon>Pseudomonadati</taxon>
        <taxon>Gemmatimonadota</taxon>
        <taxon>Longimicrobiia</taxon>
        <taxon>Longimicrobiales</taxon>
        <taxon>Longimicrobiaceae</taxon>
        <taxon>Longimicrobium</taxon>
    </lineage>
</organism>
<dbReference type="EMBL" id="JACHIA010000001">
    <property type="protein sequence ID" value="MBB6068473.1"/>
    <property type="molecule type" value="Genomic_DNA"/>
</dbReference>
<dbReference type="AlphaFoldDB" id="A0A841GU85"/>
<comment type="caution">
    <text evidence="1">The sequence shown here is derived from an EMBL/GenBank/DDBJ whole genome shotgun (WGS) entry which is preliminary data.</text>
</comment>
<protein>
    <submittedName>
        <fullName evidence="1">Uncharacterized protein</fullName>
    </submittedName>
</protein>
<dbReference type="Proteomes" id="UP000582837">
    <property type="component" value="Unassembled WGS sequence"/>
</dbReference>
<evidence type="ECO:0000313" key="1">
    <source>
        <dbReference type="EMBL" id="MBB6068473.1"/>
    </source>
</evidence>
<accession>A0A841GU85</accession>
<sequence length="79" mass="8623">MEQQHPPSPMRLLEILKDRFGALEAVANSSIKLARYAPEDELAMDLLVAEAVLEFGSTLREARDGAMQWAQARGVASPG</sequence>
<reference evidence="1 2" key="1">
    <citation type="submission" date="2020-08" db="EMBL/GenBank/DDBJ databases">
        <title>Genomic Encyclopedia of Type Strains, Phase IV (KMG-IV): sequencing the most valuable type-strain genomes for metagenomic binning, comparative biology and taxonomic classification.</title>
        <authorList>
            <person name="Goeker M."/>
        </authorList>
    </citation>
    <scope>NUCLEOTIDE SEQUENCE [LARGE SCALE GENOMIC DNA]</scope>
    <source>
        <strain evidence="1 2">DSM 29007</strain>
    </source>
</reference>
<proteinExistence type="predicted"/>
<gene>
    <name evidence="1" type="ORF">HNQ61_000084</name>
</gene>
<dbReference type="RefSeq" id="WP_170030587.1">
    <property type="nucleotide sequence ID" value="NZ_JABDTL010000001.1"/>
</dbReference>